<evidence type="ECO:0000256" key="1">
    <source>
        <dbReference type="ARBA" id="ARBA00005010"/>
    </source>
</evidence>
<feature type="domain" description="Siroheme synthase central" evidence="7">
    <location>
        <begin position="118"/>
        <end position="145"/>
    </location>
</feature>
<dbReference type="InterPro" id="IPR028161">
    <property type="entry name" value="Met8-like"/>
</dbReference>
<comment type="caution">
    <text evidence="8">The sequence shown here is derived from an EMBL/GenBank/DDBJ whole genome shotgun (WGS) entry which is preliminary data.</text>
</comment>
<comment type="pathway">
    <text evidence="1">Porphyrin-containing compound metabolism; siroheme biosynthesis; sirohydrochlorin from precorrin-2: step 1/1.</text>
</comment>
<dbReference type="NCBIfam" id="NF005222">
    <property type="entry name" value="PRK06718.1"/>
    <property type="match status" value="1"/>
</dbReference>
<dbReference type="EMBL" id="JASDCQ010000004">
    <property type="protein sequence ID" value="MDN3428654.1"/>
    <property type="molecule type" value="Genomic_DNA"/>
</dbReference>
<name>A0ABT7ZNB2_9BACL</name>
<dbReference type="InterPro" id="IPR006367">
    <property type="entry name" value="Sirohaem_synthase_N"/>
</dbReference>
<dbReference type="SUPFAM" id="SSF51735">
    <property type="entry name" value="NAD(P)-binding Rossmann-fold domains"/>
    <property type="match status" value="1"/>
</dbReference>
<evidence type="ECO:0000256" key="2">
    <source>
        <dbReference type="ARBA" id="ARBA00012400"/>
    </source>
</evidence>
<dbReference type="InterPro" id="IPR036291">
    <property type="entry name" value="NAD(P)-bd_dom_sf"/>
</dbReference>
<protein>
    <recommendedName>
        <fullName evidence="2">precorrin-2 dehydrogenase</fullName>
        <ecNumber evidence="2">1.3.1.76</ecNumber>
    </recommendedName>
</protein>
<keyword evidence="3" id="KW-0560">Oxidoreductase</keyword>
<dbReference type="EC" id="1.3.1.76" evidence="2"/>
<dbReference type="Gene3D" id="3.40.50.720">
    <property type="entry name" value="NAD(P)-binding Rossmann-like Domain"/>
    <property type="match status" value="1"/>
</dbReference>
<evidence type="ECO:0000256" key="5">
    <source>
        <dbReference type="ARBA" id="ARBA00023244"/>
    </source>
</evidence>
<dbReference type="PANTHER" id="PTHR35330:SF1">
    <property type="entry name" value="SIROHEME BIOSYNTHESIS PROTEIN MET8"/>
    <property type="match status" value="1"/>
</dbReference>
<proteinExistence type="predicted"/>
<sequence length="210" mass="23229">MTVIPIMIEMKGKKVIVVGGGRIAKRKLSGLIDSGAELLVISPVADPAIIAWDDEGKILWKQKCFEPADAEEAFMMIIATDDPATNAESRKAAPSNCLVNASDEAEAGNIHFPAHVKRGKLSIAVSTNGASPMLAKKIKQDLKSQFDESYEQYLDFLFEARQLLKKTTISKNAKEEYLRGFLDESFLQVASQEASLRELRLLMNNKKDLE</sequence>
<dbReference type="Gene3D" id="1.10.8.610">
    <property type="entry name" value="SirC, precorrin-2 dehydrogenase, C-terminal helical domain-like"/>
    <property type="match status" value="1"/>
</dbReference>
<dbReference type="Pfam" id="PF13241">
    <property type="entry name" value="NAD_binding_7"/>
    <property type="match status" value="1"/>
</dbReference>
<dbReference type="InterPro" id="IPR042518">
    <property type="entry name" value="SirC_C"/>
</dbReference>
<evidence type="ECO:0000259" key="7">
    <source>
        <dbReference type="Pfam" id="PF14824"/>
    </source>
</evidence>
<dbReference type="Proteomes" id="UP001225873">
    <property type="component" value="Unassembled WGS sequence"/>
</dbReference>
<keyword evidence="5" id="KW-0627">Porphyrin biosynthesis</keyword>
<dbReference type="PANTHER" id="PTHR35330">
    <property type="entry name" value="SIROHEME BIOSYNTHESIS PROTEIN MET8"/>
    <property type="match status" value="1"/>
</dbReference>
<dbReference type="NCBIfam" id="TIGR01470">
    <property type="entry name" value="cysG_Nterm"/>
    <property type="match status" value="1"/>
</dbReference>
<accession>A0ABT7ZNB2</accession>
<evidence type="ECO:0000256" key="4">
    <source>
        <dbReference type="ARBA" id="ARBA00023027"/>
    </source>
</evidence>
<evidence type="ECO:0000256" key="6">
    <source>
        <dbReference type="ARBA" id="ARBA00047561"/>
    </source>
</evidence>
<reference evidence="8 9" key="1">
    <citation type="submission" date="2023-03" db="EMBL/GenBank/DDBJ databases">
        <authorList>
            <person name="Uniacke-Lowe S."/>
            <person name="Ross P."/>
            <person name="Hill C."/>
        </authorList>
    </citation>
    <scope>NUCLEOTIDE SEQUENCE [LARGE SCALE GENOMIC DNA]</scope>
    <source>
        <strain evidence="8 9">APC 4016</strain>
    </source>
</reference>
<dbReference type="Pfam" id="PF14824">
    <property type="entry name" value="Sirohm_synth_M"/>
    <property type="match status" value="1"/>
</dbReference>
<dbReference type="RefSeq" id="WP_290185299.1">
    <property type="nucleotide sequence ID" value="NZ_JASDCQ010000004.1"/>
</dbReference>
<gene>
    <name evidence="8" type="ORF">QMA01_15220</name>
</gene>
<evidence type="ECO:0000313" key="8">
    <source>
        <dbReference type="EMBL" id="MDN3428654.1"/>
    </source>
</evidence>
<dbReference type="SUPFAM" id="SSF75615">
    <property type="entry name" value="Siroheme synthase middle domains-like"/>
    <property type="match status" value="1"/>
</dbReference>
<evidence type="ECO:0000256" key="3">
    <source>
        <dbReference type="ARBA" id="ARBA00023002"/>
    </source>
</evidence>
<dbReference type="Pfam" id="PF22440">
    <property type="entry name" value="SirC_C"/>
    <property type="match status" value="1"/>
</dbReference>
<keyword evidence="9" id="KW-1185">Reference proteome</keyword>
<comment type="catalytic activity">
    <reaction evidence="6">
        <text>precorrin-2 + NAD(+) = sirohydrochlorin + NADH + 2 H(+)</text>
        <dbReference type="Rhea" id="RHEA:15613"/>
        <dbReference type="ChEBI" id="CHEBI:15378"/>
        <dbReference type="ChEBI" id="CHEBI:57540"/>
        <dbReference type="ChEBI" id="CHEBI:57945"/>
        <dbReference type="ChEBI" id="CHEBI:58351"/>
        <dbReference type="ChEBI" id="CHEBI:58827"/>
        <dbReference type="EC" id="1.3.1.76"/>
    </reaction>
</comment>
<keyword evidence="4" id="KW-0520">NAD</keyword>
<organism evidence="8 9">
    <name type="scientific">Planococcus notacanthi</name>
    <dbReference type="NCBI Taxonomy" id="3035188"/>
    <lineage>
        <taxon>Bacteria</taxon>
        <taxon>Bacillati</taxon>
        <taxon>Bacillota</taxon>
        <taxon>Bacilli</taxon>
        <taxon>Bacillales</taxon>
        <taxon>Caryophanaceae</taxon>
        <taxon>Planococcus</taxon>
    </lineage>
</organism>
<evidence type="ECO:0000313" key="9">
    <source>
        <dbReference type="Proteomes" id="UP001225873"/>
    </source>
</evidence>
<dbReference type="InterPro" id="IPR028281">
    <property type="entry name" value="Sirohaem_synthase_central"/>
</dbReference>